<comment type="caution">
    <text evidence="1">The sequence shown here is derived from an EMBL/GenBank/DDBJ whole genome shotgun (WGS) entry which is preliminary data.</text>
</comment>
<protein>
    <recommendedName>
        <fullName evidence="3">DUF2867 domain-containing protein</fullName>
    </recommendedName>
</protein>
<dbReference type="RefSeq" id="WP_209469866.1">
    <property type="nucleotide sequence ID" value="NZ_BMWJ01000001.1"/>
</dbReference>
<evidence type="ECO:0000313" key="2">
    <source>
        <dbReference type="Proteomes" id="UP001519311"/>
    </source>
</evidence>
<name>A0ABS4V6P1_9ACTN</name>
<organism evidence="1 2">
    <name type="scientific">Streptomyces clavifer</name>
    <dbReference type="NCBI Taxonomy" id="68188"/>
    <lineage>
        <taxon>Bacteria</taxon>
        <taxon>Bacillati</taxon>
        <taxon>Actinomycetota</taxon>
        <taxon>Actinomycetes</taxon>
        <taxon>Kitasatosporales</taxon>
        <taxon>Streptomycetaceae</taxon>
        <taxon>Streptomyces</taxon>
    </lineage>
</organism>
<accession>A0ABS4V6P1</accession>
<dbReference type="EMBL" id="JAGINS010000001">
    <property type="protein sequence ID" value="MBP2359498.1"/>
    <property type="molecule type" value="Genomic_DNA"/>
</dbReference>
<gene>
    <name evidence="1" type="ORF">JOF59_001898</name>
</gene>
<dbReference type="GeneID" id="97344411"/>
<keyword evidence="2" id="KW-1185">Reference proteome</keyword>
<evidence type="ECO:0008006" key="3">
    <source>
        <dbReference type="Google" id="ProtNLM"/>
    </source>
</evidence>
<proteinExistence type="predicted"/>
<sequence length="268" mass="28761">MARFDHTVTVTSLDRDWFEECAKAVLDTVDSSRARGGDIVLGDGGPTVPGIRLLKGRHLRPGARYEITSDADEATDALRAAPSDDLIVVTVREWRRATAIAVEQRMESAELTARLTARLRTPDRPGALDVGFRMRNPGGGPLQRASGRAGLDLPAWWAAATARPGSLPPARAPLAVRAKHRLGRARLTVTPRPAAGGVWEVGVTLTVRGRSLLRPVAALALFFGQVPLRRAFRSGADRAAARWNEVLASGPLPDAGDLRAELLRALAD</sequence>
<reference evidence="1 2" key="1">
    <citation type="submission" date="2021-03" db="EMBL/GenBank/DDBJ databases">
        <title>Sequencing the genomes of 1000 actinobacteria strains.</title>
        <authorList>
            <person name="Klenk H.-P."/>
        </authorList>
    </citation>
    <scope>NUCLEOTIDE SEQUENCE [LARGE SCALE GENOMIC DNA]</scope>
    <source>
        <strain evidence="1 2">DSM 40843</strain>
    </source>
</reference>
<evidence type="ECO:0000313" key="1">
    <source>
        <dbReference type="EMBL" id="MBP2359498.1"/>
    </source>
</evidence>
<dbReference type="Proteomes" id="UP001519311">
    <property type="component" value="Unassembled WGS sequence"/>
</dbReference>